<dbReference type="RefSeq" id="WP_284361623.1">
    <property type="nucleotide sequence ID" value="NZ_BPFZ01000018.1"/>
</dbReference>
<dbReference type="InterPro" id="IPR019776">
    <property type="entry name" value="Flagellar_basal_body_rod_CS"/>
</dbReference>
<feature type="domain" description="Flagellar basal-body/hook protein C-terminal" evidence="6">
    <location>
        <begin position="201"/>
        <end position="245"/>
    </location>
</feature>
<dbReference type="EMBL" id="BPFZ01000018">
    <property type="protein sequence ID" value="GIU68063.1"/>
    <property type="molecule type" value="Genomic_DNA"/>
</dbReference>
<dbReference type="NCBIfam" id="TIGR03506">
    <property type="entry name" value="FlgEFG_subfam"/>
    <property type="match status" value="2"/>
</dbReference>
<feature type="domain" description="Flagellar basal body rod protein N-terminal" evidence="5">
    <location>
        <begin position="7"/>
        <end position="35"/>
    </location>
</feature>
<evidence type="ECO:0000256" key="3">
    <source>
        <dbReference type="ARBA" id="ARBA00023143"/>
    </source>
</evidence>
<dbReference type="PANTHER" id="PTHR30435">
    <property type="entry name" value="FLAGELLAR PROTEIN"/>
    <property type="match status" value="1"/>
</dbReference>
<evidence type="ECO:0000313" key="8">
    <source>
        <dbReference type="EMBL" id="GIU68063.1"/>
    </source>
</evidence>
<proteinExistence type="inferred from homology"/>
<evidence type="ECO:0000313" key="9">
    <source>
        <dbReference type="Proteomes" id="UP001161064"/>
    </source>
</evidence>
<reference evidence="8" key="2">
    <citation type="journal article" date="2023" name="ISME Commun">
        <title>Characterization of a bloom-associated alphaproteobacterial lineage, 'Candidatus Phycosocius': insights into freshwater algal-bacterial interactions.</title>
        <authorList>
            <person name="Tanabe Y."/>
            <person name="Yamaguchi H."/>
            <person name="Yoshida M."/>
            <person name="Kai A."/>
            <person name="Okazaki Y."/>
        </authorList>
    </citation>
    <scope>NUCLEOTIDE SEQUENCE</scope>
    <source>
        <strain evidence="8">BOTRYCO-1</strain>
    </source>
</reference>
<comment type="similarity">
    <text evidence="2 4">Belongs to the flagella basal body rod proteins family.</text>
</comment>
<dbReference type="SUPFAM" id="SSF117143">
    <property type="entry name" value="Flagellar hook protein flgE"/>
    <property type="match status" value="1"/>
</dbReference>
<dbReference type="InterPro" id="IPR053967">
    <property type="entry name" value="LlgE_F_G-like_D1"/>
</dbReference>
<dbReference type="InterPro" id="IPR037925">
    <property type="entry name" value="FlgE/F/G-like"/>
</dbReference>
<evidence type="ECO:0000256" key="1">
    <source>
        <dbReference type="ARBA" id="ARBA00004117"/>
    </source>
</evidence>
<sequence length="248" mass="26377">MIGSYEVAATGLAAQQRALQIISNNISNINTPGYKKSSINYADMVAALDGQTMGLGGVNALPNLLINGQGEIQNTGNKMDIAIDGTGFIELLGRDGQFMFWRGGTLQINHEGYLAGPHGTALRAMIQVPSDAKDLAIDETGVVTAVLGGGSDRTELGRIELAILQSANDIERLDGGLYRFTGINAPEMRSPGEDGVGRLIQGSIELSTVDLNDEMVRMLIVQRAYAANAQVIQAGDQLMSISNNLRRT</sequence>
<dbReference type="InterPro" id="IPR020013">
    <property type="entry name" value="Flagellar_FlgE/F/G"/>
</dbReference>
<organism evidence="8 9">
    <name type="scientific">Candidatus Phycosocius spiralis</name>
    <dbReference type="NCBI Taxonomy" id="2815099"/>
    <lineage>
        <taxon>Bacteria</taxon>
        <taxon>Pseudomonadati</taxon>
        <taxon>Pseudomonadota</taxon>
        <taxon>Alphaproteobacteria</taxon>
        <taxon>Caulobacterales</taxon>
        <taxon>Caulobacterales incertae sedis</taxon>
        <taxon>Candidatus Phycosocius</taxon>
    </lineage>
</organism>
<keyword evidence="3 4" id="KW-0975">Bacterial flagellum</keyword>
<dbReference type="Pfam" id="PF00460">
    <property type="entry name" value="Flg_bb_rod"/>
    <property type="match status" value="1"/>
</dbReference>
<protein>
    <submittedName>
        <fullName evidence="8">Flagellar basal body rod protein FlgG</fullName>
    </submittedName>
</protein>
<dbReference type="Pfam" id="PF22692">
    <property type="entry name" value="LlgE_F_G_D1"/>
    <property type="match status" value="1"/>
</dbReference>
<comment type="subcellular location">
    <subcellularLocation>
        <location evidence="1 4">Bacterial flagellum basal body</location>
    </subcellularLocation>
</comment>
<comment type="caution">
    <text evidence="8">The sequence shown here is derived from an EMBL/GenBank/DDBJ whole genome shotgun (WGS) entry which is preliminary data.</text>
</comment>
<evidence type="ECO:0000256" key="4">
    <source>
        <dbReference type="RuleBase" id="RU362116"/>
    </source>
</evidence>
<gene>
    <name evidence="8" type="ORF">PsB1_2217</name>
</gene>
<reference evidence="8" key="1">
    <citation type="submission" date="2021-05" db="EMBL/GenBank/DDBJ databases">
        <authorList>
            <person name="Tanabe Y."/>
        </authorList>
    </citation>
    <scope>NUCLEOTIDE SEQUENCE</scope>
    <source>
        <strain evidence="8">BOTRYCO-1</strain>
    </source>
</reference>
<keyword evidence="8" id="KW-0282">Flagellum</keyword>
<dbReference type="Proteomes" id="UP001161064">
    <property type="component" value="Unassembled WGS sequence"/>
</dbReference>
<accession>A0ABQ4PYG8</accession>
<keyword evidence="9" id="KW-1185">Reference proteome</keyword>
<feature type="domain" description="Flagellar hook protein FlgE/F/G-like D1" evidence="7">
    <location>
        <begin position="82"/>
        <end position="145"/>
    </location>
</feature>
<name>A0ABQ4PYG8_9PROT</name>
<dbReference type="InterPro" id="IPR010930">
    <property type="entry name" value="Flg_bb/hook_C_dom"/>
</dbReference>
<evidence type="ECO:0000259" key="7">
    <source>
        <dbReference type="Pfam" id="PF22692"/>
    </source>
</evidence>
<dbReference type="PROSITE" id="PS00588">
    <property type="entry name" value="FLAGELLA_BB_ROD"/>
    <property type="match status" value="1"/>
</dbReference>
<keyword evidence="8" id="KW-0969">Cilium</keyword>
<dbReference type="InterPro" id="IPR001444">
    <property type="entry name" value="Flag_bb_rod_N"/>
</dbReference>
<keyword evidence="8" id="KW-0966">Cell projection</keyword>
<evidence type="ECO:0000259" key="6">
    <source>
        <dbReference type="Pfam" id="PF06429"/>
    </source>
</evidence>
<evidence type="ECO:0000256" key="2">
    <source>
        <dbReference type="ARBA" id="ARBA00009677"/>
    </source>
</evidence>
<evidence type="ECO:0000259" key="5">
    <source>
        <dbReference type="Pfam" id="PF00460"/>
    </source>
</evidence>
<dbReference type="PANTHER" id="PTHR30435:SF19">
    <property type="entry name" value="FLAGELLAR BASAL-BODY ROD PROTEIN FLGG"/>
    <property type="match status" value="1"/>
</dbReference>
<dbReference type="Pfam" id="PF06429">
    <property type="entry name" value="Flg_bbr_C"/>
    <property type="match status" value="1"/>
</dbReference>